<reference evidence="1 3" key="1">
    <citation type="journal article" date="2014" name="BMC Genomics">
        <title>Genome sequence of Anopheles sinensis provides insight into genetics basis of mosquito competence for malaria parasites.</title>
        <authorList>
            <person name="Zhou D."/>
            <person name="Zhang D."/>
            <person name="Ding G."/>
            <person name="Shi L."/>
            <person name="Hou Q."/>
            <person name="Ye Y."/>
            <person name="Xu Y."/>
            <person name="Zhou H."/>
            <person name="Xiong C."/>
            <person name="Li S."/>
            <person name="Yu J."/>
            <person name="Hong S."/>
            <person name="Yu X."/>
            <person name="Zou P."/>
            <person name="Chen C."/>
            <person name="Chang X."/>
            <person name="Wang W."/>
            <person name="Lv Y."/>
            <person name="Sun Y."/>
            <person name="Ma L."/>
            <person name="Shen B."/>
            <person name="Zhu C."/>
        </authorList>
    </citation>
    <scope>NUCLEOTIDE SEQUENCE [LARGE SCALE GENOMIC DNA]</scope>
</reference>
<dbReference type="EMBL" id="ATLV01013152">
    <property type="status" value="NOT_ANNOTATED_CDS"/>
    <property type="molecule type" value="Genomic_DNA"/>
</dbReference>
<dbReference type="Proteomes" id="UP000030765">
    <property type="component" value="Unassembled WGS sequence"/>
</dbReference>
<protein>
    <submittedName>
        <fullName evidence="1 2">Uncharacterized protein</fullName>
    </submittedName>
</protein>
<organism evidence="1">
    <name type="scientific">Anopheles sinensis</name>
    <name type="common">Mosquito</name>
    <dbReference type="NCBI Taxonomy" id="74873"/>
    <lineage>
        <taxon>Eukaryota</taxon>
        <taxon>Metazoa</taxon>
        <taxon>Ecdysozoa</taxon>
        <taxon>Arthropoda</taxon>
        <taxon>Hexapoda</taxon>
        <taxon>Insecta</taxon>
        <taxon>Pterygota</taxon>
        <taxon>Neoptera</taxon>
        <taxon>Endopterygota</taxon>
        <taxon>Diptera</taxon>
        <taxon>Nematocera</taxon>
        <taxon>Culicoidea</taxon>
        <taxon>Culicidae</taxon>
        <taxon>Anophelinae</taxon>
        <taxon>Anopheles</taxon>
    </lineage>
</organism>
<accession>A0A084VHD8</accession>
<evidence type="ECO:0000313" key="3">
    <source>
        <dbReference type="Proteomes" id="UP000030765"/>
    </source>
</evidence>
<name>A0A084VHD8_ANOSI</name>
<dbReference type="AlphaFoldDB" id="A0A084VHD8"/>
<evidence type="ECO:0000313" key="2">
    <source>
        <dbReference type="EnsemblMetazoa" id="ASIC004680-PA"/>
    </source>
</evidence>
<evidence type="ECO:0000313" key="1">
    <source>
        <dbReference type="EMBL" id="KFB37382.1"/>
    </source>
</evidence>
<dbReference type="EMBL" id="KE524842">
    <property type="protein sequence ID" value="KFB37382.1"/>
    <property type="molecule type" value="Genomic_DNA"/>
</dbReference>
<sequence length="85" mass="9744">MCGRRTSSPVRLTRFSHRDPNVRKWLMTSSGGSELLHFPSPKVDAPEMEKVIPTSKLRCFLPSASSGKWWESLRKLGRCRSRRSV</sequence>
<proteinExistence type="predicted"/>
<gene>
    <name evidence="1" type="ORF">ZHAS_00004680</name>
</gene>
<dbReference type="VEuPathDB" id="VectorBase:ASIC004680"/>
<reference evidence="2" key="2">
    <citation type="submission" date="2020-05" db="UniProtKB">
        <authorList>
            <consortium name="EnsemblMetazoa"/>
        </authorList>
    </citation>
    <scope>IDENTIFICATION</scope>
</reference>
<dbReference type="EnsemblMetazoa" id="ASIC004680-RA">
    <property type="protein sequence ID" value="ASIC004680-PA"/>
    <property type="gene ID" value="ASIC004680"/>
</dbReference>
<keyword evidence="3" id="KW-1185">Reference proteome</keyword>